<dbReference type="Proteomes" id="UP000799118">
    <property type="component" value="Unassembled WGS sequence"/>
</dbReference>
<dbReference type="InterPro" id="IPR011032">
    <property type="entry name" value="GroES-like_sf"/>
</dbReference>
<gene>
    <name evidence="2" type="ORF">BT96DRAFT_1016152</name>
</gene>
<dbReference type="InterPro" id="IPR013149">
    <property type="entry name" value="ADH-like_C"/>
</dbReference>
<evidence type="ECO:0000313" key="3">
    <source>
        <dbReference type="Proteomes" id="UP000799118"/>
    </source>
</evidence>
<dbReference type="InterPro" id="IPR047122">
    <property type="entry name" value="Trans-enoyl_RdTase-like"/>
</dbReference>
<dbReference type="CDD" id="cd08249">
    <property type="entry name" value="enoyl_reductase_like"/>
    <property type="match status" value="1"/>
</dbReference>
<evidence type="ECO:0000313" key="2">
    <source>
        <dbReference type="EMBL" id="KAE9404559.1"/>
    </source>
</evidence>
<dbReference type="InterPro" id="IPR013154">
    <property type="entry name" value="ADH-like_N"/>
</dbReference>
<sequence>MSPTEQNALILPVKQGSFVVSTRPVPSPKAGEILIKVKAVSLNPIDWTIQTMGYMVEKYPAVLGMDVAGEVASLGEGVESFNFSKLSRQSAPIYGGYQEYALAMVETVAKIPEKFTYSQAATVPLTLTTAAVGLFADAPSGAGLNPTWDPKVQYIGHSALVVGGSSSVGIFAIQLLKSLGFTHIIAYASATHTEYLKSLGATTVIDRNKVPASDLTAAVAQICGQVNIVYDAVFSSEGQAAGYEALVDNGHLLSVRATPDAYVPKDVDDVRGRKVTTAYGSPHMPNNKVFGKILYEKLGGLLEKGTIVPLRIEELPGGLESIVGGLDRLKAKSVSGKKLIVSF</sequence>
<organism evidence="2 3">
    <name type="scientific">Gymnopus androsaceus JB14</name>
    <dbReference type="NCBI Taxonomy" id="1447944"/>
    <lineage>
        <taxon>Eukaryota</taxon>
        <taxon>Fungi</taxon>
        <taxon>Dikarya</taxon>
        <taxon>Basidiomycota</taxon>
        <taxon>Agaricomycotina</taxon>
        <taxon>Agaricomycetes</taxon>
        <taxon>Agaricomycetidae</taxon>
        <taxon>Agaricales</taxon>
        <taxon>Marasmiineae</taxon>
        <taxon>Omphalotaceae</taxon>
        <taxon>Gymnopus</taxon>
    </lineage>
</organism>
<proteinExistence type="predicted"/>
<dbReference type="SMART" id="SM00829">
    <property type="entry name" value="PKS_ER"/>
    <property type="match status" value="1"/>
</dbReference>
<dbReference type="EMBL" id="ML769415">
    <property type="protein sequence ID" value="KAE9404559.1"/>
    <property type="molecule type" value="Genomic_DNA"/>
</dbReference>
<dbReference type="InterPro" id="IPR020843">
    <property type="entry name" value="ER"/>
</dbReference>
<dbReference type="SUPFAM" id="SSF51735">
    <property type="entry name" value="NAD(P)-binding Rossmann-fold domains"/>
    <property type="match status" value="1"/>
</dbReference>
<dbReference type="OrthoDB" id="3233595at2759"/>
<dbReference type="PANTHER" id="PTHR45348">
    <property type="entry name" value="HYPOTHETICAL OXIDOREDUCTASE (EUROFUNG)"/>
    <property type="match status" value="1"/>
</dbReference>
<reference evidence="2" key="1">
    <citation type="journal article" date="2019" name="Environ. Microbiol.">
        <title>Fungal ecological strategies reflected in gene transcription - a case study of two litter decomposers.</title>
        <authorList>
            <person name="Barbi F."/>
            <person name="Kohler A."/>
            <person name="Barry K."/>
            <person name="Baskaran P."/>
            <person name="Daum C."/>
            <person name="Fauchery L."/>
            <person name="Ihrmark K."/>
            <person name="Kuo A."/>
            <person name="LaButti K."/>
            <person name="Lipzen A."/>
            <person name="Morin E."/>
            <person name="Grigoriev I.V."/>
            <person name="Henrissat B."/>
            <person name="Lindahl B."/>
            <person name="Martin F."/>
        </authorList>
    </citation>
    <scope>NUCLEOTIDE SEQUENCE</scope>
    <source>
        <strain evidence="2">JB14</strain>
    </source>
</reference>
<evidence type="ECO:0000259" key="1">
    <source>
        <dbReference type="SMART" id="SM00829"/>
    </source>
</evidence>
<name>A0A6A4I1D4_9AGAR</name>
<dbReference type="Pfam" id="PF00107">
    <property type="entry name" value="ADH_zinc_N"/>
    <property type="match status" value="1"/>
</dbReference>
<protein>
    <submittedName>
        <fullName evidence="2">GroES-like protein</fullName>
    </submittedName>
</protein>
<dbReference type="SUPFAM" id="SSF50129">
    <property type="entry name" value="GroES-like"/>
    <property type="match status" value="1"/>
</dbReference>
<keyword evidence="3" id="KW-1185">Reference proteome</keyword>
<feature type="domain" description="Enoyl reductase (ER)" evidence="1">
    <location>
        <begin position="16"/>
        <end position="340"/>
    </location>
</feature>
<dbReference type="Pfam" id="PF08240">
    <property type="entry name" value="ADH_N"/>
    <property type="match status" value="1"/>
</dbReference>
<dbReference type="Gene3D" id="3.40.50.720">
    <property type="entry name" value="NAD(P)-binding Rossmann-like Domain"/>
    <property type="match status" value="1"/>
</dbReference>
<accession>A0A6A4I1D4</accession>
<dbReference type="GO" id="GO:0016651">
    <property type="term" value="F:oxidoreductase activity, acting on NAD(P)H"/>
    <property type="evidence" value="ECO:0007669"/>
    <property type="project" value="InterPro"/>
</dbReference>
<dbReference type="PANTHER" id="PTHR45348:SF2">
    <property type="entry name" value="ZINC-TYPE ALCOHOL DEHYDROGENASE-LIKE PROTEIN C2E1P3.01"/>
    <property type="match status" value="1"/>
</dbReference>
<dbReference type="InterPro" id="IPR036291">
    <property type="entry name" value="NAD(P)-bd_dom_sf"/>
</dbReference>
<dbReference type="Gene3D" id="3.90.180.10">
    <property type="entry name" value="Medium-chain alcohol dehydrogenases, catalytic domain"/>
    <property type="match status" value="1"/>
</dbReference>
<dbReference type="AlphaFoldDB" id="A0A6A4I1D4"/>